<evidence type="ECO:0000256" key="8">
    <source>
        <dbReference type="ARBA" id="ARBA00048679"/>
    </source>
</evidence>
<keyword evidence="2" id="KW-0723">Serine/threonine-protein kinase</keyword>
<dbReference type="STRING" id="675120.N1PPI0"/>
<evidence type="ECO:0000313" key="12">
    <source>
        <dbReference type="Proteomes" id="UP000016933"/>
    </source>
</evidence>
<keyword evidence="4" id="KW-0547">Nucleotide-binding</keyword>
<reference evidence="11 12" key="2">
    <citation type="journal article" date="2012" name="PLoS Pathog.">
        <title>Diverse lifestyles and strategies of plant pathogenesis encoded in the genomes of eighteen Dothideomycetes fungi.</title>
        <authorList>
            <person name="Ohm R.A."/>
            <person name="Feau N."/>
            <person name="Henrissat B."/>
            <person name="Schoch C.L."/>
            <person name="Horwitz B.A."/>
            <person name="Barry K.W."/>
            <person name="Condon B.J."/>
            <person name="Copeland A.C."/>
            <person name="Dhillon B."/>
            <person name="Glaser F."/>
            <person name="Hesse C.N."/>
            <person name="Kosti I."/>
            <person name="LaButti K."/>
            <person name="Lindquist E.A."/>
            <person name="Lucas S."/>
            <person name="Salamov A.A."/>
            <person name="Bradshaw R.E."/>
            <person name="Ciuffetti L."/>
            <person name="Hamelin R.C."/>
            <person name="Kema G.H.J."/>
            <person name="Lawrence C."/>
            <person name="Scott J.A."/>
            <person name="Spatafora J.W."/>
            <person name="Turgeon B.G."/>
            <person name="de Wit P.J.G.M."/>
            <person name="Zhong S."/>
            <person name="Goodwin S.B."/>
            <person name="Grigoriev I.V."/>
        </authorList>
    </citation>
    <scope>NUCLEOTIDE SEQUENCE [LARGE SCALE GENOMIC DNA]</scope>
    <source>
        <strain evidence="12">NZE10 / CBS 128990</strain>
    </source>
</reference>
<reference evidence="12" key="1">
    <citation type="journal article" date="2012" name="PLoS Genet.">
        <title>The genomes of the fungal plant pathogens Cladosporium fulvum and Dothistroma septosporum reveal adaptation to different hosts and lifestyles but also signatures of common ancestry.</title>
        <authorList>
            <person name="de Wit P.J.G.M."/>
            <person name="van der Burgt A."/>
            <person name="Oekmen B."/>
            <person name="Stergiopoulos I."/>
            <person name="Abd-Elsalam K.A."/>
            <person name="Aerts A.L."/>
            <person name="Bahkali A.H."/>
            <person name="Beenen H.G."/>
            <person name="Chettri P."/>
            <person name="Cox M.P."/>
            <person name="Datema E."/>
            <person name="de Vries R.P."/>
            <person name="Dhillon B."/>
            <person name="Ganley A.R."/>
            <person name="Griffiths S.A."/>
            <person name="Guo Y."/>
            <person name="Hamelin R.C."/>
            <person name="Henrissat B."/>
            <person name="Kabir M.S."/>
            <person name="Jashni M.K."/>
            <person name="Kema G."/>
            <person name="Klaubauf S."/>
            <person name="Lapidus A."/>
            <person name="Levasseur A."/>
            <person name="Lindquist E."/>
            <person name="Mehrabi R."/>
            <person name="Ohm R.A."/>
            <person name="Owen T.J."/>
            <person name="Salamov A."/>
            <person name="Schwelm A."/>
            <person name="Schijlen E."/>
            <person name="Sun H."/>
            <person name="van den Burg H.A."/>
            <person name="van Ham R.C.H.J."/>
            <person name="Zhang S."/>
            <person name="Goodwin S.B."/>
            <person name="Grigoriev I.V."/>
            <person name="Collemare J."/>
            <person name="Bradshaw R.E."/>
        </authorList>
    </citation>
    <scope>NUCLEOTIDE SEQUENCE [LARGE SCALE GENOMIC DNA]</scope>
    <source>
        <strain evidence="12">NZE10 / CBS 128990</strain>
    </source>
</reference>
<evidence type="ECO:0000256" key="9">
    <source>
        <dbReference type="SAM" id="MobiDB-lite"/>
    </source>
</evidence>
<dbReference type="InterPro" id="IPR011009">
    <property type="entry name" value="Kinase-like_dom_sf"/>
</dbReference>
<evidence type="ECO:0000256" key="5">
    <source>
        <dbReference type="ARBA" id="ARBA00022777"/>
    </source>
</evidence>
<comment type="catalytic activity">
    <reaction evidence="7">
        <text>L-threonyl-[protein] + ATP = O-phospho-L-threonyl-[protein] + ADP + H(+)</text>
        <dbReference type="Rhea" id="RHEA:46608"/>
        <dbReference type="Rhea" id="RHEA-COMP:11060"/>
        <dbReference type="Rhea" id="RHEA-COMP:11605"/>
        <dbReference type="ChEBI" id="CHEBI:15378"/>
        <dbReference type="ChEBI" id="CHEBI:30013"/>
        <dbReference type="ChEBI" id="CHEBI:30616"/>
        <dbReference type="ChEBI" id="CHEBI:61977"/>
        <dbReference type="ChEBI" id="CHEBI:456216"/>
        <dbReference type="EC" id="2.7.11.1"/>
    </reaction>
</comment>
<dbReference type="SUPFAM" id="SSF56112">
    <property type="entry name" value="Protein kinase-like (PK-like)"/>
    <property type="match status" value="1"/>
</dbReference>
<dbReference type="Proteomes" id="UP000016933">
    <property type="component" value="Unassembled WGS sequence"/>
</dbReference>
<accession>N1PPI0</accession>
<keyword evidence="12" id="KW-1185">Reference proteome</keyword>
<dbReference type="Gene3D" id="1.10.510.10">
    <property type="entry name" value="Transferase(Phosphotransferase) domain 1"/>
    <property type="match status" value="1"/>
</dbReference>
<dbReference type="GO" id="GO:0000278">
    <property type="term" value="P:mitotic cell cycle"/>
    <property type="evidence" value="ECO:0007669"/>
    <property type="project" value="TreeGrafter"/>
</dbReference>
<evidence type="ECO:0000256" key="4">
    <source>
        <dbReference type="ARBA" id="ARBA00022741"/>
    </source>
</evidence>
<feature type="region of interest" description="Disordered" evidence="9">
    <location>
        <begin position="1"/>
        <end position="66"/>
    </location>
</feature>
<sequence length="619" mass="69840">MPRQQVYGKRSRAIYDALPAPLSSPEQPPPKPARTKKTTAASKQAEPKQEANVAVRRSPRKTLGEKSHNVVLLPVEAIQYAKEMKQPRVKRKGHIVWDSDDEEDVRAVKARDHQNEEELLCDMTSLRLDTVNLDHEPDALEQATKDFGGLSLQPQDEGASTIEVQHRKSPKEDINEYETHCGSILELSSHRLTCFETWSEQLSQHFAVTKIAEASFGEVYRLSLQEDLSAFVSTDESVFKIIPLKAPDSTLPVDKRKRKAAMAKQDAMTAPDGVATEVKLLQRMSAIPGFTNFRDVRILQGRPPPAFAQAFKAWNAVQKKKKKDLSHFPDPSKKSSYTADQLWAVIEMQDAGTDLERLVEEGLTTSIWTTWDIFWQTVLSLAKGEEGAQFEHRDLHLGNICVRRSSSSSANDPIDPTLTLNFTSHETTIIDYTISRCLMSPSSSTTPEIAHQDLTRDPTIFEGDSSEEYQYDIYRYMRGALYFDDPLAECHTLQTEMDQSGRTWEQYHPQTNLVWLHLILYKLLEQVYWPSQWKAPSRNKQKQEYVLHKRAKELGKILLKVQDFLDPSAIIGNGICSAGDLVVLALQEEWLGVEDVVGRHCGGGGDESALVSQLEGLEL</sequence>
<evidence type="ECO:0000313" key="11">
    <source>
        <dbReference type="EMBL" id="EME44843.1"/>
    </source>
</evidence>
<evidence type="ECO:0000259" key="10">
    <source>
        <dbReference type="PROSITE" id="PS50011"/>
    </source>
</evidence>
<dbReference type="InterPro" id="IPR024604">
    <property type="entry name" value="GSG2_C"/>
</dbReference>
<dbReference type="PANTHER" id="PTHR24419">
    <property type="entry name" value="INTERLEUKIN-1 RECEPTOR-ASSOCIATED KINASE"/>
    <property type="match status" value="1"/>
</dbReference>
<dbReference type="EC" id="2.7.11.1" evidence="1"/>
<gene>
    <name evidence="11" type="ORF">DOTSEDRAFT_52281</name>
</gene>
<dbReference type="Pfam" id="PF12330">
    <property type="entry name" value="Haspin_kinase"/>
    <property type="match status" value="1"/>
</dbReference>
<keyword evidence="6" id="KW-0067">ATP-binding</keyword>
<dbReference type="PANTHER" id="PTHR24419:SF18">
    <property type="entry name" value="SERINE_THREONINE-PROTEIN KINASE HASPIN"/>
    <property type="match status" value="1"/>
</dbReference>
<dbReference type="OMA" id="YDIYRYM"/>
<keyword evidence="3" id="KW-0808">Transferase</keyword>
<dbReference type="SMART" id="SM01331">
    <property type="entry name" value="DUF3635"/>
    <property type="match status" value="1"/>
</dbReference>
<dbReference type="GO" id="GO:0072354">
    <property type="term" value="F:histone H3T3 kinase activity"/>
    <property type="evidence" value="ECO:0007669"/>
    <property type="project" value="TreeGrafter"/>
</dbReference>
<protein>
    <recommendedName>
        <fullName evidence="1">non-specific serine/threonine protein kinase</fullName>
        <ecNumber evidence="1">2.7.11.1</ecNumber>
    </recommendedName>
</protein>
<dbReference type="GO" id="GO:0005634">
    <property type="term" value="C:nucleus"/>
    <property type="evidence" value="ECO:0007669"/>
    <property type="project" value="TreeGrafter"/>
</dbReference>
<dbReference type="Gene3D" id="3.30.200.20">
    <property type="entry name" value="Phosphorylase Kinase, domain 1"/>
    <property type="match status" value="1"/>
</dbReference>
<dbReference type="eggNOG" id="KOG2464">
    <property type="taxonomic scope" value="Eukaryota"/>
</dbReference>
<dbReference type="GO" id="GO:0035556">
    <property type="term" value="P:intracellular signal transduction"/>
    <property type="evidence" value="ECO:0007669"/>
    <property type="project" value="TreeGrafter"/>
</dbReference>
<dbReference type="GO" id="GO:0005524">
    <property type="term" value="F:ATP binding"/>
    <property type="evidence" value="ECO:0007669"/>
    <property type="project" value="UniProtKB-KW"/>
</dbReference>
<name>N1PPI0_DOTSN</name>
<dbReference type="PROSITE" id="PS50011">
    <property type="entry name" value="PROTEIN_KINASE_DOM"/>
    <property type="match status" value="1"/>
</dbReference>
<keyword evidence="5" id="KW-0418">Kinase</keyword>
<dbReference type="EMBL" id="KB446538">
    <property type="protein sequence ID" value="EME44843.1"/>
    <property type="molecule type" value="Genomic_DNA"/>
</dbReference>
<dbReference type="HOGENOM" id="CLU_019103_0_0_1"/>
<dbReference type="AlphaFoldDB" id="N1PPI0"/>
<evidence type="ECO:0000256" key="2">
    <source>
        <dbReference type="ARBA" id="ARBA00022527"/>
    </source>
</evidence>
<comment type="catalytic activity">
    <reaction evidence="8">
        <text>L-seryl-[protein] + ATP = O-phospho-L-seryl-[protein] + ADP + H(+)</text>
        <dbReference type="Rhea" id="RHEA:17989"/>
        <dbReference type="Rhea" id="RHEA-COMP:9863"/>
        <dbReference type="Rhea" id="RHEA-COMP:11604"/>
        <dbReference type="ChEBI" id="CHEBI:15378"/>
        <dbReference type="ChEBI" id="CHEBI:29999"/>
        <dbReference type="ChEBI" id="CHEBI:30616"/>
        <dbReference type="ChEBI" id="CHEBI:83421"/>
        <dbReference type="ChEBI" id="CHEBI:456216"/>
        <dbReference type="EC" id="2.7.11.1"/>
    </reaction>
</comment>
<evidence type="ECO:0000256" key="7">
    <source>
        <dbReference type="ARBA" id="ARBA00047899"/>
    </source>
</evidence>
<dbReference type="OrthoDB" id="21018at2759"/>
<proteinExistence type="predicted"/>
<organism evidence="11 12">
    <name type="scientific">Dothistroma septosporum (strain NZE10 / CBS 128990)</name>
    <name type="common">Red band needle blight fungus</name>
    <name type="synonym">Mycosphaerella pini</name>
    <dbReference type="NCBI Taxonomy" id="675120"/>
    <lineage>
        <taxon>Eukaryota</taxon>
        <taxon>Fungi</taxon>
        <taxon>Dikarya</taxon>
        <taxon>Ascomycota</taxon>
        <taxon>Pezizomycotina</taxon>
        <taxon>Dothideomycetes</taxon>
        <taxon>Dothideomycetidae</taxon>
        <taxon>Mycosphaerellales</taxon>
        <taxon>Mycosphaerellaceae</taxon>
        <taxon>Dothistroma</taxon>
    </lineage>
</organism>
<evidence type="ECO:0000256" key="1">
    <source>
        <dbReference type="ARBA" id="ARBA00012513"/>
    </source>
</evidence>
<dbReference type="InterPro" id="IPR000719">
    <property type="entry name" value="Prot_kinase_dom"/>
</dbReference>
<evidence type="ECO:0000256" key="3">
    <source>
        <dbReference type="ARBA" id="ARBA00022679"/>
    </source>
</evidence>
<evidence type="ECO:0000256" key="6">
    <source>
        <dbReference type="ARBA" id="ARBA00022840"/>
    </source>
</evidence>
<feature type="domain" description="Protein kinase" evidence="10">
    <location>
        <begin position="205"/>
        <end position="619"/>
    </location>
</feature>
<dbReference type="GO" id="GO:0005737">
    <property type="term" value="C:cytoplasm"/>
    <property type="evidence" value="ECO:0007669"/>
    <property type="project" value="TreeGrafter"/>
</dbReference>